<dbReference type="PANTHER" id="PTHR47163:SF2">
    <property type="entry name" value="SI:DKEY-17M8.2"/>
    <property type="match status" value="1"/>
</dbReference>
<dbReference type="InterPro" id="IPR024445">
    <property type="entry name" value="Tnp_ISXO2-like"/>
</dbReference>
<dbReference type="Pfam" id="PF12762">
    <property type="entry name" value="DDE_Tnp_IS1595"/>
    <property type="match status" value="1"/>
</dbReference>
<dbReference type="PANTHER" id="PTHR47163">
    <property type="entry name" value="DDE_TNP_IS1595 DOMAIN-CONTAINING PROTEIN"/>
    <property type="match status" value="1"/>
</dbReference>
<organism evidence="2 3">
    <name type="scientific">Nephila pilipes</name>
    <name type="common">Giant wood spider</name>
    <name type="synonym">Nephila maculata</name>
    <dbReference type="NCBI Taxonomy" id="299642"/>
    <lineage>
        <taxon>Eukaryota</taxon>
        <taxon>Metazoa</taxon>
        <taxon>Ecdysozoa</taxon>
        <taxon>Arthropoda</taxon>
        <taxon>Chelicerata</taxon>
        <taxon>Arachnida</taxon>
        <taxon>Araneae</taxon>
        <taxon>Araneomorphae</taxon>
        <taxon>Entelegynae</taxon>
        <taxon>Araneoidea</taxon>
        <taxon>Nephilidae</taxon>
        <taxon>Nephila</taxon>
    </lineage>
</organism>
<evidence type="ECO:0000313" key="2">
    <source>
        <dbReference type="EMBL" id="GFU17368.1"/>
    </source>
</evidence>
<dbReference type="Proteomes" id="UP000887013">
    <property type="component" value="Unassembled WGS sequence"/>
</dbReference>
<accession>A0A8X6QC02</accession>
<evidence type="ECO:0000259" key="1">
    <source>
        <dbReference type="Pfam" id="PF12762"/>
    </source>
</evidence>
<reference evidence="2" key="1">
    <citation type="submission" date="2020-08" db="EMBL/GenBank/DDBJ databases">
        <title>Multicomponent nature underlies the extraordinary mechanical properties of spider dragline silk.</title>
        <authorList>
            <person name="Kono N."/>
            <person name="Nakamura H."/>
            <person name="Mori M."/>
            <person name="Yoshida Y."/>
            <person name="Ohtoshi R."/>
            <person name="Malay A.D."/>
            <person name="Moran D.A.P."/>
            <person name="Tomita M."/>
            <person name="Numata K."/>
            <person name="Arakawa K."/>
        </authorList>
    </citation>
    <scope>NUCLEOTIDE SEQUENCE</scope>
</reference>
<dbReference type="EMBL" id="BMAW01126575">
    <property type="protein sequence ID" value="GFU17368.1"/>
    <property type="molecule type" value="Genomic_DNA"/>
</dbReference>
<evidence type="ECO:0000313" key="3">
    <source>
        <dbReference type="Proteomes" id="UP000887013"/>
    </source>
</evidence>
<sequence length="320" mass="36752">MLESNASLKFSNGKKTYGCQGIPNRLFCLKLCENKQLFLDFLKEAGLIYSELLCEKCSVPMILTPKNSLNDGFSWICKNKRDKTVCGTTKTIRYDSWFSCSKLKMEEIFLLTYEFVIGTDTSDIEKEYSFSSATLSNWRMLVNKIIFDYMEKTSQKIGGVGKSVEIKMSKWGNKICDRDSEQWVFGGSERDSRKLVFVAVPDRTEETLSDTIKEWIEPGTSVSGCMNTYGSIGQESCEYLTINHGISFTFSKGNINSILSSWRHLKSSLPSYNRSIDIKYYLSMYLFQKSCKENGIDVFVHFLEIIRGIEWKKKQLNQTL</sequence>
<comment type="caution">
    <text evidence="2">The sequence shown here is derived from an EMBL/GenBank/DDBJ whole genome shotgun (WGS) entry which is preliminary data.</text>
</comment>
<gene>
    <name evidence="2" type="primary">AVEN_236481_1</name>
    <name evidence="2" type="ORF">NPIL_420761</name>
</gene>
<dbReference type="OrthoDB" id="6435928at2759"/>
<dbReference type="InterPro" id="IPR053164">
    <property type="entry name" value="IS1016-like_transposase"/>
</dbReference>
<feature type="domain" description="ISXO2-like transposase" evidence="1">
    <location>
        <begin position="178"/>
        <end position="286"/>
    </location>
</feature>
<name>A0A8X6QC02_NEPPI</name>
<protein>
    <submittedName>
        <fullName evidence="2">DDE_Tnp_IS1595 domain-containing protein</fullName>
    </submittedName>
</protein>
<proteinExistence type="predicted"/>
<dbReference type="AlphaFoldDB" id="A0A8X6QC02"/>
<keyword evidence="3" id="KW-1185">Reference proteome</keyword>